<comment type="caution">
    <text evidence="2">The sequence shown here is derived from an EMBL/GenBank/DDBJ whole genome shotgun (WGS) entry which is preliminary data.</text>
</comment>
<sequence length="157" mass="18064">MDLFLDLWAFSLYGYRYHKTTVGTSQNKLISPNYPYPAGLAVGPADVAPPSATYQEALHCTSQWKDEGMEINKHALKQYKRDFTLKHKPGTVRTTHQYGNYLVRHLTKVFQGSHQETKLKQRSHAASGEMRTLQYSQKHTTEAKQEHRLKDKMINGN</sequence>
<feature type="compositionally biased region" description="Basic and acidic residues" evidence="1">
    <location>
        <begin position="139"/>
        <end position="157"/>
    </location>
</feature>
<dbReference type="Proteomes" id="UP000324222">
    <property type="component" value="Unassembled WGS sequence"/>
</dbReference>
<evidence type="ECO:0000313" key="3">
    <source>
        <dbReference type="Proteomes" id="UP000324222"/>
    </source>
</evidence>
<feature type="region of interest" description="Disordered" evidence="1">
    <location>
        <begin position="138"/>
        <end position="157"/>
    </location>
</feature>
<evidence type="ECO:0000313" key="2">
    <source>
        <dbReference type="EMBL" id="MPC41139.1"/>
    </source>
</evidence>
<name>A0A5B7F7D3_PORTR</name>
<proteinExistence type="predicted"/>
<protein>
    <submittedName>
        <fullName evidence="2">Uncharacterized protein</fullName>
    </submittedName>
</protein>
<dbReference type="EMBL" id="VSRR010004943">
    <property type="protein sequence ID" value="MPC41139.1"/>
    <property type="molecule type" value="Genomic_DNA"/>
</dbReference>
<evidence type="ECO:0000256" key="1">
    <source>
        <dbReference type="SAM" id="MobiDB-lite"/>
    </source>
</evidence>
<dbReference type="AlphaFoldDB" id="A0A5B7F7D3"/>
<organism evidence="2 3">
    <name type="scientific">Portunus trituberculatus</name>
    <name type="common">Swimming crab</name>
    <name type="synonym">Neptunus trituberculatus</name>
    <dbReference type="NCBI Taxonomy" id="210409"/>
    <lineage>
        <taxon>Eukaryota</taxon>
        <taxon>Metazoa</taxon>
        <taxon>Ecdysozoa</taxon>
        <taxon>Arthropoda</taxon>
        <taxon>Crustacea</taxon>
        <taxon>Multicrustacea</taxon>
        <taxon>Malacostraca</taxon>
        <taxon>Eumalacostraca</taxon>
        <taxon>Eucarida</taxon>
        <taxon>Decapoda</taxon>
        <taxon>Pleocyemata</taxon>
        <taxon>Brachyura</taxon>
        <taxon>Eubrachyura</taxon>
        <taxon>Portunoidea</taxon>
        <taxon>Portunidae</taxon>
        <taxon>Portuninae</taxon>
        <taxon>Portunus</taxon>
    </lineage>
</organism>
<accession>A0A5B7F7D3</accession>
<gene>
    <name evidence="2" type="ORF">E2C01_034724</name>
</gene>
<keyword evidence="3" id="KW-1185">Reference proteome</keyword>
<reference evidence="2 3" key="1">
    <citation type="submission" date="2019-05" db="EMBL/GenBank/DDBJ databases">
        <title>Another draft genome of Portunus trituberculatus and its Hox gene families provides insights of decapod evolution.</title>
        <authorList>
            <person name="Jeong J.-H."/>
            <person name="Song I."/>
            <person name="Kim S."/>
            <person name="Choi T."/>
            <person name="Kim D."/>
            <person name="Ryu S."/>
            <person name="Kim W."/>
        </authorList>
    </citation>
    <scope>NUCLEOTIDE SEQUENCE [LARGE SCALE GENOMIC DNA]</scope>
    <source>
        <tissue evidence="2">Muscle</tissue>
    </source>
</reference>